<keyword evidence="2" id="KW-0472">Membrane</keyword>
<evidence type="ECO:0000313" key="4">
    <source>
        <dbReference type="Proteomes" id="UP000261640"/>
    </source>
</evidence>
<reference evidence="3" key="1">
    <citation type="submission" date="2025-08" db="UniProtKB">
        <authorList>
            <consortium name="Ensembl"/>
        </authorList>
    </citation>
    <scope>IDENTIFICATION</scope>
</reference>
<dbReference type="InterPro" id="IPR008405">
    <property type="entry name" value="ApoL"/>
</dbReference>
<keyword evidence="2" id="KW-0812">Transmembrane</keyword>
<feature type="transmembrane region" description="Helical" evidence="2">
    <location>
        <begin position="336"/>
        <end position="356"/>
    </location>
</feature>
<evidence type="ECO:0000256" key="2">
    <source>
        <dbReference type="SAM" id="Phobius"/>
    </source>
</evidence>
<dbReference type="InParanoid" id="A0A3Q3N5N4"/>
<reference evidence="3" key="2">
    <citation type="submission" date="2025-09" db="UniProtKB">
        <authorList>
            <consortium name="Ensembl"/>
        </authorList>
    </citation>
    <scope>IDENTIFICATION</scope>
</reference>
<dbReference type="PANTHER" id="PTHR14096:SF57">
    <property type="entry name" value="APOLIPOPROTEIN L4"/>
    <property type="match status" value="1"/>
</dbReference>
<organism evidence="3 4">
    <name type="scientific">Mastacembelus armatus</name>
    <name type="common">zig-zag eel</name>
    <dbReference type="NCBI Taxonomy" id="205130"/>
    <lineage>
        <taxon>Eukaryota</taxon>
        <taxon>Metazoa</taxon>
        <taxon>Chordata</taxon>
        <taxon>Craniata</taxon>
        <taxon>Vertebrata</taxon>
        <taxon>Euteleostomi</taxon>
        <taxon>Actinopterygii</taxon>
        <taxon>Neopterygii</taxon>
        <taxon>Teleostei</taxon>
        <taxon>Neoteleostei</taxon>
        <taxon>Acanthomorphata</taxon>
        <taxon>Anabantaria</taxon>
        <taxon>Synbranchiformes</taxon>
        <taxon>Mastacembelidae</taxon>
        <taxon>Mastacembelus</taxon>
    </lineage>
</organism>
<protein>
    <submittedName>
        <fullName evidence="3">Apolipoprotein L</fullName>
    </submittedName>
</protein>
<dbReference type="Ensembl" id="ENSMAMT00000031538.2">
    <property type="protein sequence ID" value="ENSMAMP00000030736.2"/>
    <property type="gene ID" value="ENSMAMG00000020716.2"/>
</dbReference>
<dbReference type="GO" id="GO:0016020">
    <property type="term" value="C:membrane"/>
    <property type="evidence" value="ECO:0007669"/>
    <property type="project" value="TreeGrafter"/>
</dbReference>
<accession>A0A3Q3N5N4</accession>
<dbReference type="STRING" id="205130.ENSMAMP00000030736"/>
<dbReference type="AlphaFoldDB" id="A0A3Q3N5N4"/>
<dbReference type="GO" id="GO:0042157">
    <property type="term" value="P:lipoprotein metabolic process"/>
    <property type="evidence" value="ECO:0007669"/>
    <property type="project" value="InterPro"/>
</dbReference>
<dbReference type="GO" id="GO:0008289">
    <property type="term" value="F:lipid binding"/>
    <property type="evidence" value="ECO:0007669"/>
    <property type="project" value="InterPro"/>
</dbReference>
<sequence length="597" mass="66693">MLSPHSDDRSTGDQRLSEVYSYFLHTHKDLKSAHREEKMSVARNELQEALWRYVTDTLICIDTVRDFCDRSSKWILRRETELNMMMDIKDRAEKIDLDIDHVTQSQSKFKAFLQYMKSKVTPQVTVDSRRAELEKELADVLEDTLKGLEKLDRFLDAVEKLAVTSLFVFVENQLIHLPEEISLDHIQVVTIAAQHVCPLLLEFKRDAQVFFFPRLQNVEVLSYQLDKYIQTTKEICDNNMHIFESCLNMNKNTVVDLDEDLSEDDIQRMLCHINQLDEIRMDPHFRMVFLFQEVPCSGFISEFSTRQSRMLQFLTDLEQSAVQLDRMNKGAKISSVAGSSVGAVGGVLSIVGLALIPVTAGISLALTMTGVGLGITSGVNSLVTTATEIGVNRTNQKKASEVFQSFMEDVQSLQDRLEEASSQSFTKMEASKIDVAMGVVKVCGKVATVGKGIDSLVDAASAFKVLKSEELVASAGKVAVQEAKAVRNVPRVAADIPDIGQAVAKGPLALTKSARAGFIALNALFLGMDIFFICKDSISLAKGSETEVSQFIRARAALWSSEMESWQRIHDSLSQGLQTSEKNKALMKTPFYPEMKQ</sequence>
<proteinExistence type="inferred from homology"/>
<dbReference type="PANTHER" id="PTHR14096">
    <property type="entry name" value="APOLIPOPROTEIN L"/>
    <property type="match status" value="1"/>
</dbReference>
<dbReference type="Pfam" id="PF05461">
    <property type="entry name" value="ApoL"/>
    <property type="match status" value="1"/>
</dbReference>
<keyword evidence="4" id="KW-1185">Reference proteome</keyword>
<name>A0A3Q3N5N4_9TELE</name>
<evidence type="ECO:0000256" key="1">
    <source>
        <dbReference type="ARBA" id="ARBA00010090"/>
    </source>
</evidence>
<dbReference type="GeneTree" id="ENSGT01030000234599"/>
<dbReference type="FunCoup" id="A0A3Q3N5N4">
    <property type="interactions" value="81"/>
</dbReference>
<dbReference type="GO" id="GO:0005576">
    <property type="term" value="C:extracellular region"/>
    <property type="evidence" value="ECO:0007669"/>
    <property type="project" value="InterPro"/>
</dbReference>
<dbReference type="GO" id="GO:0006869">
    <property type="term" value="P:lipid transport"/>
    <property type="evidence" value="ECO:0007669"/>
    <property type="project" value="InterPro"/>
</dbReference>
<keyword evidence="2" id="KW-1133">Transmembrane helix</keyword>
<dbReference type="Proteomes" id="UP000261640">
    <property type="component" value="Unplaced"/>
</dbReference>
<feature type="transmembrane region" description="Helical" evidence="2">
    <location>
        <begin position="362"/>
        <end position="383"/>
    </location>
</feature>
<evidence type="ECO:0000313" key="3">
    <source>
        <dbReference type="Ensembl" id="ENSMAMP00000030736.2"/>
    </source>
</evidence>
<comment type="similarity">
    <text evidence="1">Belongs to the apolipoprotein L family.</text>
</comment>